<proteinExistence type="predicted"/>
<feature type="compositionally biased region" description="Low complexity" evidence="1">
    <location>
        <begin position="51"/>
        <end position="62"/>
    </location>
</feature>
<sequence length="161" mass="17674">MVSTTIRQSCAIWSVTTRIISASTARSTGQPASKSARRCGCSSPVGPAMPNAPRRAGRLPPRATSPSRPYSRATISGTPCSHVRIQNLAPIPTERHHNERSKDQNRWQPLAYVGDLAAANHRAGLSTADEAIRRRIHMLPFTLTIPEERVDNLPRFLMRGS</sequence>
<evidence type="ECO:0000313" key="2">
    <source>
        <dbReference type="EMBL" id="SJM34889.1"/>
    </source>
</evidence>
<evidence type="ECO:0000313" key="3">
    <source>
        <dbReference type="Proteomes" id="UP000245698"/>
    </source>
</evidence>
<gene>
    <name evidence="2" type="ORF">BQ8482_540016</name>
</gene>
<accession>A0A2P9AUM9</accession>
<dbReference type="AlphaFoldDB" id="A0A2P9AUM9"/>
<feature type="compositionally biased region" description="Polar residues" evidence="1">
    <location>
        <begin position="64"/>
        <end position="76"/>
    </location>
</feature>
<name>A0A2P9AUM9_9HYPH</name>
<feature type="compositionally biased region" description="Polar residues" evidence="1">
    <location>
        <begin position="24"/>
        <end position="33"/>
    </location>
</feature>
<evidence type="ECO:0000256" key="1">
    <source>
        <dbReference type="SAM" id="MobiDB-lite"/>
    </source>
</evidence>
<organism evidence="2 3">
    <name type="scientific">Mesorhizobium delmotii</name>
    <dbReference type="NCBI Taxonomy" id="1631247"/>
    <lineage>
        <taxon>Bacteria</taxon>
        <taxon>Pseudomonadati</taxon>
        <taxon>Pseudomonadota</taxon>
        <taxon>Alphaproteobacteria</taxon>
        <taxon>Hyphomicrobiales</taxon>
        <taxon>Phyllobacteriaceae</taxon>
        <taxon>Mesorhizobium</taxon>
    </lineage>
</organism>
<feature type="region of interest" description="Disordered" evidence="1">
    <location>
        <begin position="24"/>
        <end position="76"/>
    </location>
</feature>
<keyword evidence="3" id="KW-1185">Reference proteome</keyword>
<dbReference type="EMBL" id="FUIG01000064">
    <property type="protein sequence ID" value="SJM34889.1"/>
    <property type="molecule type" value="Genomic_DNA"/>
</dbReference>
<protein>
    <submittedName>
        <fullName evidence="2">Uncharacterized protein</fullName>
    </submittedName>
</protein>
<reference evidence="3" key="1">
    <citation type="submission" date="2016-12" db="EMBL/GenBank/DDBJ databases">
        <authorList>
            <person name="Brunel B."/>
        </authorList>
    </citation>
    <scope>NUCLEOTIDE SEQUENCE [LARGE SCALE GENOMIC DNA]</scope>
</reference>
<dbReference type="Proteomes" id="UP000245698">
    <property type="component" value="Unassembled WGS sequence"/>
</dbReference>